<dbReference type="Proteomes" id="UP001516400">
    <property type="component" value="Unassembled WGS sequence"/>
</dbReference>
<evidence type="ECO:0000256" key="1">
    <source>
        <dbReference type="ARBA" id="ARBA00005043"/>
    </source>
</evidence>
<dbReference type="GO" id="GO:0008033">
    <property type="term" value="P:tRNA processing"/>
    <property type="evidence" value="ECO:0007669"/>
    <property type="project" value="UniProtKB-KW"/>
</dbReference>
<dbReference type="Pfam" id="PF23925">
    <property type="entry name" value="A-sol_ELP1"/>
    <property type="match status" value="1"/>
</dbReference>
<feature type="domain" description="ELP1 three-helical bundle" evidence="10">
    <location>
        <begin position="1106"/>
        <end position="1211"/>
    </location>
</feature>
<evidence type="ECO:0000259" key="7">
    <source>
        <dbReference type="Pfam" id="PF04762"/>
    </source>
</evidence>
<feature type="region of interest" description="Disordered" evidence="6">
    <location>
        <begin position="1117"/>
        <end position="1143"/>
    </location>
</feature>
<feature type="compositionally biased region" description="Low complexity" evidence="6">
    <location>
        <begin position="1117"/>
        <end position="1131"/>
    </location>
</feature>
<evidence type="ECO:0000259" key="8">
    <source>
        <dbReference type="Pfam" id="PF23797"/>
    </source>
</evidence>
<protein>
    <recommendedName>
        <fullName evidence="5">Elongator complex protein 1</fullName>
    </recommendedName>
</protein>
<keyword evidence="12" id="KW-1185">Reference proteome</keyword>
<name>A0ABD2PG54_9CUCU</name>
<feature type="domain" description="ELP1 N-terminal second beta-propeller" evidence="8">
    <location>
        <begin position="368"/>
        <end position="585"/>
    </location>
</feature>
<dbReference type="GO" id="GO:0005634">
    <property type="term" value="C:nucleus"/>
    <property type="evidence" value="ECO:0007669"/>
    <property type="project" value="UniProtKB-SubCell"/>
</dbReference>
<evidence type="ECO:0000259" key="9">
    <source>
        <dbReference type="Pfam" id="PF23925"/>
    </source>
</evidence>
<gene>
    <name evidence="11" type="ORF">HHI36_023105</name>
</gene>
<comment type="caution">
    <text evidence="11">The sequence shown here is derived from an EMBL/GenBank/DDBJ whole genome shotgun (WGS) entry which is preliminary data.</text>
</comment>
<dbReference type="GO" id="GO:0005737">
    <property type="term" value="C:cytoplasm"/>
    <property type="evidence" value="ECO:0007669"/>
    <property type="project" value="UniProtKB-SubCell"/>
</dbReference>
<dbReference type="InterPro" id="IPR056167">
    <property type="entry name" value="A-sol_ELP1"/>
</dbReference>
<dbReference type="PANTHER" id="PTHR12747:SF0">
    <property type="entry name" value="ELONGATOR COMPLEX PROTEIN 1"/>
    <property type="match status" value="1"/>
</dbReference>
<evidence type="ECO:0000256" key="6">
    <source>
        <dbReference type="SAM" id="MobiDB-lite"/>
    </source>
</evidence>
<dbReference type="PANTHER" id="PTHR12747">
    <property type="entry name" value="ELONGATOR COMPLEX PROTEIN 1"/>
    <property type="match status" value="1"/>
</dbReference>
<evidence type="ECO:0000256" key="5">
    <source>
        <dbReference type="PIRNR" id="PIRNR017233"/>
    </source>
</evidence>
<evidence type="ECO:0000313" key="12">
    <source>
        <dbReference type="Proteomes" id="UP001516400"/>
    </source>
</evidence>
<evidence type="ECO:0000256" key="2">
    <source>
        <dbReference type="ARBA" id="ARBA00006086"/>
    </source>
</evidence>
<sequence length="1258" mass="145246">MNNLKPMKIRSLPVDDIKGQIIYVSIGEVAKKKEVYYLKTDNLICLDLDAREETVLSSEINDVIRAEYMSTHNKITVSTTKSIIIVDCETKAFYKRDFDKKIKQVGWNNTYDYLAIVFEGGILSTFVFDVRFELMLQGEGSIFATIPQTEGIGWGSSSTQFQGPVKDDELQSIGQHLPPIDDLKSVISWRGNSDEFVVSYLNEGVRQFKIFDHLCKPKAKSDLLIGKMYGPIAWKPQGNVIAAAIFLDQQNYIGLFEKNGLFRMLFCLVDIYFPISFLSWSFCGKVLSVTQEDNKGQMHICLYTTSNYRWYLKQHLVFPRTNSLCTSTWAITSPHCVELHTVTKNEFIQYKYRFDFDVDHRNNLIAAIDGKTILVHGLKESVDLSPICTKKILLENPINILALHPSKDLAAALDSVNILYCYSVEGIDLNLMFQINLLNPVFPLNISHLFWKGDNPQILVETSQECFSVLHELNKSSLNLVKRYDVTLFSIEHIYAVDNTIIIHDAKYRTIYKMNENPKTTPNLPYPLQVIPLKYGGEIFCLMLTPEQEFYVEEELVCRGITSMIVHKDYLLLTDNSSLYTLKLTRHAIETLAMDGLSEFHIRPLNETANLICMVDNTANVVLLTPRGNLEIISCRSMEVRLIEQKLQQKDWSGAIKIMRLSRLNWNLLLDLNADRFYENLAAIVTECNSQNVLNSIVSEISDENCLNTVYRKAIEIIPYTPLHKKKTFLNKLTSYLDESGVFCEYLTTVLKICLDQNNLEKAMKYMSFLLASNSEEDLERIEHGLTLLKIHINADDLFKAALNIFDVELADFIAKRCQMNPLEVDPIINELAVLEELPRRIAIHLRYQNWEEAIGYMMRRENVDKEEVLNFIKQHDVSKRAYLESLKISKVPFHKDIVQLYVQELVSHKCHNEAAVILVQYCFYNEAVTQFKLALDYRKCEEYFPLTTFNDADKMKIFKEIAEKLVVMEKLSEAAFVYEDYLQDHMTAVKILAQGRFFVEALRIARKYSYYDLIDLLILPKMLSSLSTIMGKVEETDELFRKKLERLKKLRSLKKYNFDQIKKRSCYRDGSSTPASSASYSSRRLHILEKERATEFDSFFAQADAEVQSVISVGSHKSSRSSSSSSTITQKHIRKLEKQKQDTTEGSHYEDIALIRELHIMITLIFKFGPEVRELFLRLLEYSVIDLTGLKFQHKKLLDLQQMMKDEMRTIWSEDFKADSNAPYISENFNVIDEKFRAVPPEVVNPGFSWTLEMLKE</sequence>
<dbReference type="InterPro" id="IPR056169">
    <property type="entry name" value="HB_ELP1"/>
</dbReference>
<comment type="pathway">
    <text evidence="1">tRNA modification; 5-methoxycarbonylmethyl-2-thiouridine-tRNA biosynthesis.</text>
</comment>
<evidence type="ECO:0000259" key="10">
    <source>
        <dbReference type="Pfam" id="PF23936"/>
    </source>
</evidence>
<dbReference type="EMBL" id="JABFTP020000186">
    <property type="protein sequence ID" value="KAL3289705.1"/>
    <property type="molecule type" value="Genomic_DNA"/>
</dbReference>
<dbReference type="Pfam" id="PF04762">
    <property type="entry name" value="Beta-prop_ELP1_1st"/>
    <property type="match status" value="1"/>
</dbReference>
<feature type="domain" description="ELP1 first N-terminal beta-propeller" evidence="7">
    <location>
        <begin position="48"/>
        <end position="329"/>
    </location>
</feature>
<dbReference type="SUPFAM" id="SSF69322">
    <property type="entry name" value="Tricorn protease domain 2"/>
    <property type="match status" value="1"/>
</dbReference>
<evidence type="ECO:0000256" key="3">
    <source>
        <dbReference type="ARBA" id="ARBA00022490"/>
    </source>
</evidence>
<dbReference type="InterPro" id="IPR056164">
    <property type="entry name" value="Beta-prop_ELP1_1st"/>
</dbReference>
<reference evidence="11 12" key="1">
    <citation type="journal article" date="2021" name="BMC Biol.">
        <title>Horizontally acquired antibacterial genes associated with adaptive radiation of ladybird beetles.</title>
        <authorList>
            <person name="Li H.S."/>
            <person name="Tang X.F."/>
            <person name="Huang Y.H."/>
            <person name="Xu Z.Y."/>
            <person name="Chen M.L."/>
            <person name="Du X.Y."/>
            <person name="Qiu B.Y."/>
            <person name="Chen P.T."/>
            <person name="Zhang W."/>
            <person name="Slipinski A."/>
            <person name="Escalona H.E."/>
            <person name="Waterhouse R.M."/>
            <person name="Zwick A."/>
            <person name="Pang H."/>
        </authorList>
    </citation>
    <scope>NUCLEOTIDE SEQUENCE [LARGE SCALE GENOMIC DNA]</scope>
    <source>
        <strain evidence="11">SYSU2018</strain>
    </source>
</reference>
<comment type="function">
    <text evidence="5">Component of the elongator complex which is required for multiple tRNA modifications, including mcm5U (5-methoxycarbonylmethyl uridine), mcm5s2U (5-methoxycarbonylmethyl-2-thiouridine), and ncm5U (5-carbamoylmethyl uridine). The elongator complex catalyzes formation of carboxymethyluridine in the wobble base at position 34 in tRNAs.</text>
</comment>
<dbReference type="InterPro" id="IPR006849">
    <property type="entry name" value="Elp1"/>
</dbReference>
<dbReference type="Pfam" id="PF23936">
    <property type="entry name" value="HB_ELP1"/>
    <property type="match status" value="1"/>
</dbReference>
<comment type="similarity">
    <text evidence="2 5">Belongs to the ELP1/IKA1 family.</text>
</comment>
<keyword evidence="3 5" id="KW-0963">Cytoplasm</keyword>
<comment type="subcellular location">
    <subcellularLocation>
        <location evidence="5">Cytoplasm</location>
    </subcellularLocation>
    <subcellularLocation>
        <location evidence="5">Nucleus</location>
    </subcellularLocation>
</comment>
<organism evidence="11 12">
    <name type="scientific">Cryptolaemus montrouzieri</name>
    <dbReference type="NCBI Taxonomy" id="559131"/>
    <lineage>
        <taxon>Eukaryota</taxon>
        <taxon>Metazoa</taxon>
        <taxon>Ecdysozoa</taxon>
        <taxon>Arthropoda</taxon>
        <taxon>Hexapoda</taxon>
        <taxon>Insecta</taxon>
        <taxon>Pterygota</taxon>
        <taxon>Neoptera</taxon>
        <taxon>Endopterygota</taxon>
        <taxon>Coleoptera</taxon>
        <taxon>Polyphaga</taxon>
        <taxon>Cucujiformia</taxon>
        <taxon>Coccinelloidea</taxon>
        <taxon>Coccinellidae</taxon>
        <taxon>Scymninae</taxon>
        <taxon>Scymnini</taxon>
        <taxon>Cryptolaemus</taxon>
    </lineage>
</organism>
<dbReference type="Pfam" id="PF23797">
    <property type="entry name" value="Beta-prop_ELP1_2nd"/>
    <property type="match status" value="1"/>
</dbReference>
<keyword evidence="5" id="KW-0539">Nucleus</keyword>
<accession>A0ABD2PG54</accession>
<dbReference type="InterPro" id="IPR056165">
    <property type="entry name" value="Beta-prop_ELP1_2nd"/>
</dbReference>
<dbReference type="AlphaFoldDB" id="A0ABD2PG54"/>
<feature type="domain" description="ELP1 alpha-solenoid" evidence="9">
    <location>
        <begin position="636"/>
        <end position="832"/>
    </location>
</feature>
<evidence type="ECO:0000313" key="11">
    <source>
        <dbReference type="EMBL" id="KAL3289705.1"/>
    </source>
</evidence>
<dbReference type="PIRSF" id="PIRSF017233">
    <property type="entry name" value="IKAP"/>
    <property type="match status" value="1"/>
</dbReference>
<proteinExistence type="inferred from homology"/>
<keyword evidence="4" id="KW-0819">tRNA processing</keyword>
<evidence type="ECO:0000256" key="4">
    <source>
        <dbReference type="ARBA" id="ARBA00022694"/>
    </source>
</evidence>